<dbReference type="GO" id="GO:0006302">
    <property type="term" value="P:double-strand break repair"/>
    <property type="evidence" value="ECO:0007669"/>
    <property type="project" value="TreeGrafter"/>
</dbReference>
<keyword evidence="1" id="KW-0227">DNA damage</keyword>
<dbReference type="Gene3D" id="3.40.50.300">
    <property type="entry name" value="P-loop containing nucleotide triphosphate hydrolases"/>
    <property type="match status" value="1"/>
</dbReference>
<dbReference type="GO" id="GO:0000731">
    <property type="term" value="P:DNA synthesis involved in DNA repair"/>
    <property type="evidence" value="ECO:0007669"/>
    <property type="project" value="TreeGrafter"/>
</dbReference>
<dbReference type="AlphaFoldDB" id="A0AA46WY76"/>
<organism evidence="6 7">
    <name type="scientific">Rhodococcus rhodochrous</name>
    <dbReference type="NCBI Taxonomy" id="1829"/>
    <lineage>
        <taxon>Bacteria</taxon>
        <taxon>Bacillati</taxon>
        <taxon>Actinomycetota</taxon>
        <taxon>Actinomycetes</taxon>
        <taxon>Mycobacteriales</taxon>
        <taxon>Nocardiaceae</taxon>
        <taxon>Rhodococcus</taxon>
    </lineage>
</organism>
<dbReference type="InterPro" id="IPR003593">
    <property type="entry name" value="AAA+_ATPase"/>
</dbReference>
<keyword evidence="3" id="KW-0742">SOS response</keyword>
<evidence type="ECO:0000256" key="4">
    <source>
        <dbReference type="SAM" id="Coils"/>
    </source>
</evidence>
<dbReference type="SUPFAM" id="SSF52540">
    <property type="entry name" value="P-loop containing nucleoside triphosphate hydrolases"/>
    <property type="match status" value="1"/>
</dbReference>
<keyword evidence="4" id="KW-0175">Coiled coil</keyword>
<dbReference type="PANTHER" id="PTHR32182">
    <property type="entry name" value="DNA REPLICATION AND REPAIR PROTEIN RECF"/>
    <property type="match status" value="1"/>
</dbReference>
<proteinExistence type="predicted"/>
<protein>
    <submittedName>
        <fullName evidence="6">AAA family ATPase</fullName>
    </submittedName>
</protein>
<dbReference type="Proteomes" id="UP001162740">
    <property type="component" value="Chromosome"/>
</dbReference>
<dbReference type="PANTHER" id="PTHR32182:SF0">
    <property type="entry name" value="DNA REPLICATION AND REPAIR PROTEIN RECF"/>
    <property type="match status" value="1"/>
</dbReference>
<gene>
    <name evidence="6" type="ORF">KUM34_007855</name>
</gene>
<feature type="domain" description="AAA+ ATPase" evidence="5">
    <location>
        <begin position="33"/>
        <end position="348"/>
    </location>
</feature>
<evidence type="ECO:0000256" key="2">
    <source>
        <dbReference type="ARBA" id="ARBA00023204"/>
    </source>
</evidence>
<dbReference type="SMART" id="SM00382">
    <property type="entry name" value="AAA"/>
    <property type="match status" value="1"/>
</dbReference>
<reference evidence="6 7" key="1">
    <citation type="journal article" date="2021" name="Front. Microbiol.">
        <title>Bacterial Transformation of Aromatic Monomers in Softwood Black Liquor.</title>
        <authorList>
            <person name="Navas L.E."/>
            <person name="Dexter G."/>
            <person name="Liu J."/>
            <person name="Levy-Booth D."/>
            <person name="Cho M."/>
            <person name="Jang S.K."/>
            <person name="Mansfield S.D."/>
            <person name="Renneckar S."/>
            <person name="Mohn W.W."/>
            <person name="Eltis L.D."/>
        </authorList>
    </citation>
    <scope>NUCLEOTIDE SEQUENCE [LARGE SCALE GENOMIC DNA]</scope>
    <source>
        <strain evidence="6 7">GD02</strain>
    </source>
</reference>
<dbReference type="InterPro" id="IPR027417">
    <property type="entry name" value="P-loop_NTPase"/>
</dbReference>
<evidence type="ECO:0000313" key="6">
    <source>
        <dbReference type="EMBL" id="UZF46573.1"/>
    </source>
</evidence>
<feature type="coiled-coil region" evidence="4">
    <location>
        <begin position="701"/>
        <end position="749"/>
    </location>
</feature>
<evidence type="ECO:0000313" key="7">
    <source>
        <dbReference type="Proteomes" id="UP001162740"/>
    </source>
</evidence>
<dbReference type="Pfam" id="PF13558">
    <property type="entry name" value="SbcC_Walker_B"/>
    <property type="match status" value="1"/>
</dbReference>
<dbReference type="EMBL" id="CP083974">
    <property type="protein sequence ID" value="UZF46573.1"/>
    <property type="molecule type" value="Genomic_DNA"/>
</dbReference>
<dbReference type="CDD" id="cd00267">
    <property type="entry name" value="ABC_ATPase"/>
    <property type="match status" value="1"/>
</dbReference>
<dbReference type="Pfam" id="PF13555">
    <property type="entry name" value="AAA_29"/>
    <property type="match status" value="1"/>
</dbReference>
<dbReference type="RefSeq" id="WP_229580366.1">
    <property type="nucleotide sequence ID" value="NZ_CP083974.1"/>
</dbReference>
<dbReference type="GO" id="GO:0009432">
    <property type="term" value="P:SOS response"/>
    <property type="evidence" value="ECO:0007669"/>
    <property type="project" value="UniProtKB-KW"/>
</dbReference>
<name>A0AA46WY76_RHORH</name>
<evidence type="ECO:0000256" key="3">
    <source>
        <dbReference type="ARBA" id="ARBA00023236"/>
    </source>
</evidence>
<keyword evidence="2" id="KW-0234">DNA repair</keyword>
<sequence length="1103" mass="123379">MTVAPVHPSQFRLARVQVVNWGTFHGHHDIPIARTGFLITGASGSGKSTLIDAISTVLMPGGSVRFNAAAQESVSGSGRNFVSYIRGAWRREADADTDSLTASYLRTGATWSGVALTYGTGDGAAPVTLVKLMHLRRAANANSDVSHLHLILDSDLDLTDLEPFAARGIDTRGIRKRWPDATVNPGYAPFARAFRAKLGISSEGAQRLLHRTLSAKSLSSLDQLLRDYMLDEPDTFAMADRATTQFRDLREAHRIVVDARQQVETLDPLVGLADARCRGLRQQCELQEENDHLDAVHAKITIDLLRDKVDEARAQTGLLQTAVDKTAAEADRAAERTLDLRVRLETADGGRLSTLRLQRDAAEADLNRIIQSRSKFDTLLESWDAQAPASAEDFVHLQAQIETELRELDATAGTRRDDVYGVVRTLGSLRSDHRQLLADRKMLAARRSNLDPALLRVRELVCAATGLSEDVLHFAGELIEVRSEYADWTGPIERVLGGFARTLLVPDEHYSRVAAAVDEEHLGARLVYRRVRTLSGRPATPATREDSLVRKLELRPGPLVEWLRHHLAERFDYACVATYDELRSVPRGVTLAGQVRHGGDRYEKDDRHRIGDRSRWVLGFDNEAKLSDLRRRITRVESEIAGLQHRQELLEQAEATIQHRRRAAETIRETTWAEIDVIAAEAMVDSIVERIAGWMQRNTEYASLTTELARAESEEKAARTAHAAATAGLERHRDDLLQMQTRLVEAEEYADFSVPEEAGARIRARFDAAARRLTVENIDRLLHTVGRSITNELREVLTRITDAERRITAILTAYLAEWESRRAEMRSDAEYIDDALTVLAQLRNDNLPAHEDEFFRLLNEQSTRNIGELARAIRRAPGEIRSRIEPVNESLRRSPFDTDRVLRIDVKDRRSPAASDFLADLQRIVSGSFSEEDRTAAEQRFGQMEAILERLDSGEPADRRWRQLMLDTRMHVGFVGVEVDSEGADVNFHDSSSGLSGGQAQKLVFFCLAAALRYQLAASGEDLPRYGTVILDEAFDRADPAYTRRALDVFTRFGFHMVLATPLKLLQTLDDYIDGVAAVGITDKKYSHLALLPIRSNEKDSRG</sequence>
<feature type="coiled-coil region" evidence="4">
    <location>
        <begin position="626"/>
        <end position="653"/>
    </location>
</feature>
<accession>A0AA46WY76</accession>
<evidence type="ECO:0000256" key="1">
    <source>
        <dbReference type="ARBA" id="ARBA00022763"/>
    </source>
</evidence>
<evidence type="ECO:0000259" key="5">
    <source>
        <dbReference type="SMART" id="SM00382"/>
    </source>
</evidence>